<dbReference type="AlphaFoldDB" id="A0A3B0V3G0"/>
<proteinExistence type="predicted"/>
<keyword evidence="1" id="KW-0812">Transmembrane</keyword>
<evidence type="ECO:0000313" key="2">
    <source>
        <dbReference type="EMBL" id="VAW38048.1"/>
    </source>
</evidence>
<evidence type="ECO:0000256" key="1">
    <source>
        <dbReference type="SAM" id="Phobius"/>
    </source>
</evidence>
<dbReference type="NCBIfam" id="NF038038">
    <property type="entry name" value="cytoc_DsrJ"/>
    <property type="match status" value="1"/>
</dbReference>
<reference evidence="2" key="1">
    <citation type="submission" date="2018-06" db="EMBL/GenBank/DDBJ databases">
        <authorList>
            <person name="Zhirakovskaya E."/>
        </authorList>
    </citation>
    <scope>NUCLEOTIDE SEQUENCE</scope>
</reference>
<accession>A0A3B0V3G0</accession>
<keyword evidence="1" id="KW-0472">Membrane</keyword>
<dbReference type="InterPro" id="IPR036280">
    <property type="entry name" value="Multihaem_cyt_sf"/>
</dbReference>
<keyword evidence="1" id="KW-1133">Transmembrane helix</keyword>
<name>A0A3B0V3G0_9ZZZZ</name>
<sequence length="124" mass="14386">MYDSGKIIPGLIIFVLFVTFPVWYNHGDAGAVPKPEMPKNAKKCVLPVAQMRTEHMQLLLDWRDEVLRQGDWGFIKIDGKPFQRSLQNACLKCHTNKKKFCDKCHTYAAVNPYCWDCHFARVKK</sequence>
<protein>
    <submittedName>
        <fullName evidence="2">Sulfite reduction-associated complex DsrMKJOP multiheme protein DsrJ (=HmeF)</fullName>
    </submittedName>
</protein>
<dbReference type="EMBL" id="UOEY01000054">
    <property type="protein sequence ID" value="VAW38048.1"/>
    <property type="molecule type" value="Genomic_DNA"/>
</dbReference>
<dbReference type="SUPFAM" id="SSF48695">
    <property type="entry name" value="Multiheme cytochromes"/>
    <property type="match status" value="1"/>
</dbReference>
<dbReference type="InterPro" id="IPR047668">
    <property type="entry name" value="DsrJ"/>
</dbReference>
<feature type="transmembrane region" description="Helical" evidence="1">
    <location>
        <begin position="7"/>
        <end position="24"/>
    </location>
</feature>
<organism evidence="2">
    <name type="scientific">hydrothermal vent metagenome</name>
    <dbReference type="NCBI Taxonomy" id="652676"/>
    <lineage>
        <taxon>unclassified sequences</taxon>
        <taxon>metagenomes</taxon>
        <taxon>ecological metagenomes</taxon>
    </lineage>
</organism>
<gene>
    <name evidence="2" type="ORF">MNBD_DELTA04-185</name>
</gene>